<dbReference type="InterPro" id="IPR050206">
    <property type="entry name" value="FtsK/SpoIIIE/SftA"/>
</dbReference>
<dbReference type="Pfam" id="PF09397">
    <property type="entry name" value="FtsK_gamma"/>
    <property type="match status" value="1"/>
</dbReference>
<dbReference type="CDD" id="cd01127">
    <property type="entry name" value="TrwB_TraG_TraD_VirD4"/>
    <property type="match status" value="1"/>
</dbReference>
<dbReference type="GO" id="GO:0051301">
    <property type="term" value="P:cell division"/>
    <property type="evidence" value="ECO:0007669"/>
    <property type="project" value="UniProtKB-KW"/>
</dbReference>
<feature type="region of interest" description="Disordered" evidence="17">
    <location>
        <begin position="1"/>
        <end position="90"/>
    </location>
</feature>
<keyword evidence="21" id="KW-1185">Reference proteome</keyword>
<dbReference type="Pfam" id="PF01580">
    <property type="entry name" value="FtsK_SpoIIIE"/>
    <property type="match status" value="1"/>
</dbReference>
<keyword evidence="5" id="KW-0132">Cell division</keyword>
<dbReference type="InterPro" id="IPR036388">
    <property type="entry name" value="WH-like_DNA-bd_sf"/>
</dbReference>
<dbReference type="GO" id="GO:0005886">
    <property type="term" value="C:plasma membrane"/>
    <property type="evidence" value="ECO:0007669"/>
    <property type="project" value="UniProtKB-SubCell"/>
</dbReference>
<dbReference type="AlphaFoldDB" id="A0A4Y6UA54"/>
<dbReference type="InterPro" id="IPR002543">
    <property type="entry name" value="FtsK_dom"/>
</dbReference>
<dbReference type="EMBL" id="CP038231">
    <property type="protein sequence ID" value="QDH13251.1"/>
    <property type="molecule type" value="Genomic_DNA"/>
</dbReference>
<dbReference type="InterPro" id="IPR036390">
    <property type="entry name" value="WH_DNA-bd_sf"/>
</dbReference>
<feature type="compositionally biased region" description="Polar residues" evidence="17">
    <location>
        <begin position="11"/>
        <end position="26"/>
    </location>
</feature>
<feature type="region of interest" description="Disordered" evidence="17">
    <location>
        <begin position="1013"/>
        <end position="1037"/>
    </location>
</feature>
<evidence type="ECO:0000313" key="21">
    <source>
        <dbReference type="Proteomes" id="UP000318709"/>
    </source>
</evidence>
<dbReference type="Gene3D" id="1.10.10.10">
    <property type="entry name" value="Winged helix-like DNA-binding domain superfamily/Winged helix DNA-binding domain"/>
    <property type="match status" value="1"/>
</dbReference>
<dbReference type="GO" id="GO:0007059">
    <property type="term" value="P:chromosome segregation"/>
    <property type="evidence" value="ECO:0007669"/>
    <property type="project" value="UniProtKB-KW"/>
</dbReference>
<evidence type="ECO:0000256" key="9">
    <source>
        <dbReference type="ARBA" id="ARBA00022840"/>
    </source>
</evidence>
<dbReference type="OrthoDB" id="9807790at2"/>
<gene>
    <name evidence="20" type="ORF">E3E12_02465</name>
</gene>
<feature type="transmembrane region" description="Helical" evidence="18">
    <location>
        <begin position="186"/>
        <end position="206"/>
    </location>
</feature>
<protein>
    <recommendedName>
        <fullName evidence="3">DNA translocase FtsK</fullName>
    </recommendedName>
</protein>
<evidence type="ECO:0000256" key="13">
    <source>
        <dbReference type="ARBA" id="ARBA00023306"/>
    </source>
</evidence>
<dbReference type="Gene3D" id="3.40.50.300">
    <property type="entry name" value="P-loop containing nucleotide triphosphate hydrolases"/>
    <property type="match status" value="1"/>
</dbReference>
<evidence type="ECO:0000256" key="11">
    <source>
        <dbReference type="ARBA" id="ARBA00023125"/>
    </source>
</evidence>
<feature type="compositionally biased region" description="Low complexity" evidence="17">
    <location>
        <begin position="46"/>
        <end position="60"/>
    </location>
</feature>
<dbReference type="SUPFAM" id="SSF46785">
    <property type="entry name" value="Winged helix' DNA-binding domain"/>
    <property type="match status" value="1"/>
</dbReference>
<feature type="compositionally biased region" description="Polar residues" evidence="17">
    <location>
        <begin position="80"/>
        <end position="89"/>
    </location>
</feature>
<dbReference type="GO" id="GO:0003677">
    <property type="term" value="F:DNA binding"/>
    <property type="evidence" value="ECO:0007669"/>
    <property type="project" value="UniProtKB-KW"/>
</dbReference>
<accession>A0A4Y6UA54</accession>
<dbReference type="PANTHER" id="PTHR22683">
    <property type="entry name" value="SPORULATION PROTEIN RELATED"/>
    <property type="match status" value="1"/>
</dbReference>
<comment type="similarity">
    <text evidence="2">Belongs to the FtsK/SpoIIIE/SftA family.</text>
</comment>
<keyword evidence="4" id="KW-1003">Cell membrane</keyword>
<feature type="region of interest" description="Disordered" evidence="17">
    <location>
        <begin position="513"/>
        <end position="577"/>
    </location>
</feature>
<comment type="subcellular location">
    <subcellularLocation>
        <location evidence="1">Cell membrane</location>
        <topology evidence="1">Multi-pass membrane protein</topology>
    </subcellularLocation>
</comment>
<dbReference type="KEGG" id="swf:E3E12_02465"/>
<feature type="compositionally biased region" description="Polar residues" evidence="17">
    <location>
        <begin position="559"/>
        <end position="574"/>
    </location>
</feature>
<keyword evidence="11" id="KW-0238">DNA-binding</keyword>
<evidence type="ECO:0000256" key="4">
    <source>
        <dbReference type="ARBA" id="ARBA00022475"/>
    </source>
</evidence>
<feature type="compositionally biased region" description="Basic and acidic residues" evidence="17">
    <location>
        <begin position="1"/>
        <end position="10"/>
    </location>
</feature>
<dbReference type="Pfam" id="PF17854">
    <property type="entry name" value="FtsK_alpha"/>
    <property type="match status" value="1"/>
</dbReference>
<evidence type="ECO:0000256" key="17">
    <source>
        <dbReference type="SAM" id="MobiDB-lite"/>
    </source>
</evidence>
<feature type="transmembrane region" description="Helical" evidence="18">
    <location>
        <begin position="129"/>
        <end position="156"/>
    </location>
</feature>
<dbReference type="PANTHER" id="PTHR22683:SF41">
    <property type="entry name" value="DNA TRANSLOCASE FTSK"/>
    <property type="match status" value="1"/>
</dbReference>
<evidence type="ECO:0000256" key="7">
    <source>
        <dbReference type="ARBA" id="ARBA00022741"/>
    </source>
</evidence>
<evidence type="ECO:0000256" key="10">
    <source>
        <dbReference type="ARBA" id="ARBA00022989"/>
    </source>
</evidence>
<feature type="region of interest" description="Disordered" evidence="17">
    <location>
        <begin position="452"/>
        <end position="491"/>
    </location>
</feature>
<comment type="subunit">
    <text evidence="15">Homohexamer. Forms a ring that surrounds DNA.</text>
</comment>
<sequence length="1103" mass="120187">MAEPVDHAEHTSPSSLGQRPASQPQNGGEGGNAFTRLKKRVQQSFGTHGTPAQPPAGATPEILEPSSGHTEGEHWVDPPSLQNTPTTPAQRPALAAPVHAFQKMAPPAPMALPLGDGRLLKRKPLVVRLFSALTLRVAGFILVLMAIGLGLCLWSYNPQDPSFNTANGAKASNLCGSLGATVADNLYQWLGLGAWVVFVALIAWGWQLIRRGSLAWPVVRLLAMALLAPVVALGFGLVVTVLPQMNVAWPAESGLGGAAGQRMASSLLDSTCEYLLPMMPGWPHVCSALAALLWGGVAVMAILLLGQLTLGLSDQERAGFWHFLYYARTWPARLWRRLRGQKAALEKDWAPRGDFSFRSGYARYFRLGRPFPGQALTEPGQDELWVLPPRHQPPAPQPSAQQNDKTLEEIHDNPYARRLAAIQRTGPRATRPVAPLPPSTAPNNFNPYWDEEDYHTPETLTPFLPEDNDPAGQAPTQIPPHKGASKEAPGVAGANHAIPTLKNRFLNLVRLGTQEAPPPTSDHASRQDGHSSALYDHNGPERPPNQQAQPNREGAVTGQAETSRTNTLSPQASVSAPFATKTAQPVFPTIKAQPGEWAPPSLKLLNPPQPRQSAPMSEQELESNAHLLEKVLGDYGVRGRITGFKTGPVVTLYTLDLAPGVRSARVINLADDLAHSLDVLSVRMAAVPGSNTINIEVPNATRETVPFRPLLQTAEWQAACHGPGRAKAALKLALGVDATGQPVYADLARMPHLLLAGRTSSGKTVGLTTMILSLLFRLSPEECRFIMIDPKLYELSTYDGIPHLMTPVLSETAKAVNALKWAVHEMDRRYRLMADHQVRSIAGYNARIKNLRASGENPTRRVQTGFDPETGRPTFEEQRLPLEHLPYIVIVIDELADLMASASHEMEECLQRLAQKARTSGIHLIMATQRPNIDVITNAIKDNFPTRISFQVNNKFDSRAILGDQGAEQLLGRGDMLFMRHGTPPVRIHAPFIANEEVERVINDLRAKGQPLYNADVSSTPEEGQESQPPAATPPDRDQQDLLARAIEVVRQEGRASTSYIQRRLGIGYNQAASLVSQLEKQGVIGPADHVGKREIRRLPNDN</sequence>
<feature type="transmembrane region" description="Helical" evidence="18">
    <location>
        <begin position="218"/>
        <end position="242"/>
    </location>
</feature>
<dbReference type="InterPro" id="IPR018541">
    <property type="entry name" value="Ftsk_gamma"/>
</dbReference>
<evidence type="ECO:0000256" key="2">
    <source>
        <dbReference type="ARBA" id="ARBA00006474"/>
    </source>
</evidence>
<name>A0A4Y6UA54_9PROT</name>
<feature type="transmembrane region" description="Helical" evidence="18">
    <location>
        <begin position="282"/>
        <end position="305"/>
    </location>
</feature>
<keyword evidence="7 16" id="KW-0547">Nucleotide-binding</keyword>
<dbReference type="Pfam" id="PF13491">
    <property type="entry name" value="FtsK_4TM"/>
    <property type="match status" value="1"/>
</dbReference>
<dbReference type="PROSITE" id="PS50901">
    <property type="entry name" value="FTSK"/>
    <property type="match status" value="1"/>
</dbReference>
<feature type="binding site" evidence="16">
    <location>
        <begin position="757"/>
        <end position="764"/>
    </location>
    <ligand>
        <name>ATP</name>
        <dbReference type="ChEBI" id="CHEBI:30616"/>
    </ligand>
</feature>
<keyword evidence="10 18" id="KW-1133">Transmembrane helix</keyword>
<feature type="compositionally biased region" description="Polar residues" evidence="17">
    <location>
        <begin position="1016"/>
        <end position="1030"/>
    </location>
</feature>
<evidence type="ECO:0000256" key="16">
    <source>
        <dbReference type="PROSITE-ProRule" id="PRU00289"/>
    </source>
</evidence>
<dbReference type="SMART" id="SM00843">
    <property type="entry name" value="Ftsk_gamma"/>
    <property type="match status" value="1"/>
</dbReference>
<evidence type="ECO:0000256" key="14">
    <source>
        <dbReference type="ARBA" id="ARBA00024784"/>
    </source>
</evidence>
<comment type="function">
    <text evidence="14">Essential cell division protein that coordinates cell division and chromosome segregation. The N-terminus is involved in assembly of the cell-division machinery. The C-terminus functions as a DNA motor that moves dsDNA in an ATP-dependent manner towards the dif recombination site, which is located within the replication terminus region. Translocation stops specifically at Xer-dif sites, where FtsK interacts with the Xer recombinase, allowing activation of chromosome unlinking by recombination. FtsK orienting polar sequences (KOPS) guide the direction of DNA translocation. FtsK can remove proteins from DNA as it translocates, but translocation stops specifically at XerCD-dif site, thereby preventing removal of XerC and XerD from dif.</text>
</comment>
<feature type="domain" description="FtsK" evidence="19">
    <location>
        <begin position="740"/>
        <end position="959"/>
    </location>
</feature>
<keyword evidence="12 18" id="KW-0472">Membrane</keyword>
<dbReference type="InterPro" id="IPR027417">
    <property type="entry name" value="P-loop_NTPase"/>
</dbReference>
<evidence type="ECO:0000256" key="6">
    <source>
        <dbReference type="ARBA" id="ARBA00022692"/>
    </source>
</evidence>
<keyword evidence="8" id="KW-0159">Chromosome partition</keyword>
<dbReference type="RefSeq" id="WP_141442913.1">
    <property type="nucleotide sequence ID" value="NZ_CP038231.1"/>
</dbReference>
<evidence type="ECO:0000256" key="5">
    <source>
        <dbReference type="ARBA" id="ARBA00022618"/>
    </source>
</evidence>
<keyword evidence="6 18" id="KW-0812">Transmembrane</keyword>
<keyword evidence="13" id="KW-0131">Cell cycle</keyword>
<dbReference type="SUPFAM" id="SSF52540">
    <property type="entry name" value="P-loop containing nucleoside triphosphate hydrolases"/>
    <property type="match status" value="1"/>
</dbReference>
<evidence type="ECO:0000256" key="1">
    <source>
        <dbReference type="ARBA" id="ARBA00004651"/>
    </source>
</evidence>
<evidence type="ECO:0000259" key="19">
    <source>
        <dbReference type="PROSITE" id="PS50901"/>
    </source>
</evidence>
<dbReference type="Proteomes" id="UP000318709">
    <property type="component" value="Chromosome"/>
</dbReference>
<evidence type="ECO:0000256" key="8">
    <source>
        <dbReference type="ARBA" id="ARBA00022829"/>
    </source>
</evidence>
<keyword evidence="9 16" id="KW-0067">ATP-binding</keyword>
<evidence type="ECO:0000256" key="12">
    <source>
        <dbReference type="ARBA" id="ARBA00023136"/>
    </source>
</evidence>
<reference evidence="20 21" key="1">
    <citation type="submission" date="2019-03" db="EMBL/GenBank/DDBJ databases">
        <title>The complete genome sequence of Swingsia_sp. F3b2 LMG30590(T).</title>
        <authorList>
            <person name="Chua K.-O."/>
            <person name="Chan K.-G."/>
            <person name="See-Too W.-S."/>
        </authorList>
    </citation>
    <scope>NUCLEOTIDE SEQUENCE [LARGE SCALE GENOMIC DNA]</scope>
    <source>
        <strain evidence="20 21">F3b2</strain>
    </source>
</reference>
<dbReference type="InterPro" id="IPR041027">
    <property type="entry name" value="FtsK_alpha"/>
</dbReference>
<organism evidence="20 21">
    <name type="scientific">Formicincola oecophyllae</name>
    <dbReference type="NCBI Taxonomy" id="2558361"/>
    <lineage>
        <taxon>Bacteria</taxon>
        <taxon>Pseudomonadati</taxon>
        <taxon>Pseudomonadota</taxon>
        <taxon>Alphaproteobacteria</taxon>
        <taxon>Acetobacterales</taxon>
        <taxon>Acetobacteraceae</taxon>
        <taxon>Formicincola</taxon>
    </lineage>
</organism>
<dbReference type="InterPro" id="IPR025199">
    <property type="entry name" value="FtsK_4TM"/>
</dbReference>
<feature type="region of interest" description="Disordered" evidence="17">
    <location>
        <begin position="591"/>
        <end position="615"/>
    </location>
</feature>
<evidence type="ECO:0000313" key="20">
    <source>
        <dbReference type="EMBL" id="QDH13251.1"/>
    </source>
</evidence>
<dbReference type="GO" id="GO:0005524">
    <property type="term" value="F:ATP binding"/>
    <property type="evidence" value="ECO:0007669"/>
    <property type="project" value="UniProtKB-UniRule"/>
</dbReference>
<evidence type="ECO:0000256" key="3">
    <source>
        <dbReference type="ARBA" id="ARBA00020887"/>
    </source>
</evidence>
<dbReference type="Gene3D" id="3.30.980.40">
    <property type="match status" value="1"/>
</dbReference>
<evidence type="ECO:0000256" key="18">
    <source>
        <dbReference type="SAM" id="Phobius"/>
    </source>
</evidence>
<proteinExistence type="inferred from homology"/>
<evidence type="ECO:0000256" key="15">
    <source>
        <dbReference type="ARBA" id="ARBA00025923"/>
    </source>
</evidence>